<dbReference type="InterPro" id="IPR006204">
    <property type="entry name" value="GHMP_kinase_N_dom"/>
</dbReference>
<dbReference type="NCBIfam" id="TIGR00549">
    <property type="entry name" value="mevalon_kin"/>
    <property type="match status" value="1"/>
</dbReference>
<gene>
    <name evidence="13" type="ORF">ONE63_010395</name>
</gene>
<dbReference type="EC" id="2.7.1.36" evidence="10"/>
<evidence type="ECO:0000256" key="6">
    <source>
        <dbReference type="ARBA" id="ARBA00022840"/>
    </source>
</evidence>
<evidence type="ECO:0000256" key="8">
    <source>
        <dbReference type="ARBA" id="ARBA00023098"/>
    </source>
</evidence>
<keyword evidence="4 10" id="KW-0547">Nucleotide-binding</keyword>
<evidence type="ECO:0000259" key="12">
    <source>
        <dbReference type="Pfam" id="PF08544"/>
    </source>
</evidence>
<dbReference type="Pfam" id="PF08544">
    <property type="entry name" value="GHMP_kinases_C"/>
    <property type="match status" value="1"/>
</dbReference>
<dbReference type="PRINTS" id="PR00959">
    <property type="entry name" value="MEVGALKINASE"/>
</dbReference>
<evidence type="ECO:0000256" key="9">
    <source>
        <dbReference type="ARBA" id="ARBA00029438"/>
    </source>
</evidence>
<dbReference type="Proteomes" id="UP001075354">
    <property type="component" value="Chromosome 9"/>
</dbReference>
<dbReference type="GO" id="GO:0005524">
    <property type="term" value="F:ATP binding"/>
    <property type="evidence" value="ECO:0007669"/>
    <property type="project" value="UniProtKB-KW"/>
</dbReference>
<comment type="subcellular location">
    <subcellularLocation>
        <location evidence="10">Cytoplasm</location>
    </subcellularLocation>
</comment>
<evidence type="ECO:0000256" key="4">
    <source>
        <dbReference type="ARBA" id="ARBA00022741"/>
    </source>
</evidence>
<dbReference type="InterPro" id="IPR036554">
    <property type="entry name" value="GHMP_kinase_C_sf"/>
</dbReference>
<dbReference type="AlphaFoldDB" id="A0AAV7XGT4"/>
<evidence type="ECO:0000313" key="13">
    <source>
        <dbReference type="EMBL" id="KAJ1523837.1"/>
    </source>
</evidence>
<comment type="catalytic activity">
    <reaction evidence="10">
        <text>(R)-mevalonate + ATP = (R)-5-phosphomevalonate + ADP + H(+)</text>
        <dbReference type="Rhea" id="RHEA:17065"/>
        <dbReference type="ChEBI" id="CHEBI:15378"/>
        <dbReference type="ChEBI" id="CHEBI:30616"/>
        <dbReference type="ChEBI" id="CHEBI:36464"/>
        <dbReference type="ChEBI" id="CHEBI:58146"/>
        <dbReference type="ChEBI" id="CHEBI:456216"/>
        <dbReference type="EC" id="2.7.1.36"/>
    </reaction>
</comment>
<keyword evidence="5 10" id="KW-0418">Kinase</keyword>
<sequence>MACENTLSTLPPKFSISAPGKVILHGEHSVVYGHWAIAASLNLRTRVDYALSNDASADQQFVHFILPNVEVDVVLSLRYHNMLKLMLAGKNTWDFSCPQNADFENLVHCVQNFVTSEPMLQNLSIQQQLALKTGLFLMVAILNHPDSSKLAGIKPFSVQVSSELPVGAGAGSSASYCVCLSTLFVCLASFMIEPKANFYLDDKTKDLISKWAFIGERITHGNPSGLDNSICTFGALISFRRPNTILKIPLHSGVRVLLVDTKVSRNTRTLVDRVAKLRERHGVIVDSIMQAMDHISSEGEKYFKFLDEAKRMQSEIEAQHLFSKMEELWSMNHSLLQALGVSHPSLDQIIQLSKEHNLCGKLTGAGGGGFAIILLPIKASEHEAELILLKKDLTNAGYGIKEVELGGPGVQLHQC</sequence>
<evidence type="ECO:0000256" key="2">
    <source>
        <dbReference type="ARBA" id="ARBA00022516"/>
    </source>
</evidence>
<keyword evidence="14" id="KW-1185">Reference proteome</keyword>
<keyword evidence="7" id="KW-0460">Magnesium</keyword>
<evidence type="ECO:0000256" key="10">
    <source>
        <dbReference type="RuleBase" id="RU363087"/>
    </source>
</evidence>
<evidence type="ECO:0000259" key="11">
    <source>
        <dbReference type="Pfam" id="PF00288"/>
    </source>
</evidence>
<feature type="domain" description="GHMP kinase C-terminal" evidence="12">
    <location>
        <begin position="325"/>
        <end position="385"/>
    </location>
</feature>
<dbReference type="Gene3D" id="3.30.230.10">
    <property type="match status" value="1"/>
</dbReference>
<protein>
    <recommendedName>
        <fullName evidence="10">Mevalonate kinase</fullName>
        <shortName evidence="10">MK</shortName>
        <ecNumber evidence="10">2.7.1.36</ecNumber>
    </recommendedName>
</protein>
<comment type="caution">
    <text evidence="13">The sequence shown here is derived from an EMBL/GenBank/DDBJ whole genome shotgun (WGS) entry which is preliminary data.</text>
</comment>
<evidence type="ECO:0000256" key="5">
    <source>
        <dbReference type="ARBA" id="ARBA00022777"/>
    </source>
</evidence>
<keyword evidence="10" id="KW-0752">Steroid biosynthesis</keyword>
<dbReference type="PANTHER" id="PTHR43290">
    <property type="entry name" value="MEVALONATE KINASE"/>
    <property type="match status" value="1"/>
</dbReference>
<keyword evidence="1 10" id="KW-0963">Cytoplasm</keyword>
<dbReference type="InterPro" id="IPR013750">
    <property type="entry name" value="GHMP_kinase_C_dom"/>
</dbReference>
<dbReference type="InterPro" id="IPR014721">
    <property type="entry name" value="Ribsml_uS5_D2-typ_fold_subgr"/>
</dbReference>
<dbReference type="Pfam" id="PF00288">
    <property type="entry name" value="GHMP_kinases_N"/>
    <property type="match status" value="1"/>
</dbReference>
<keyword evidence="10" id="KW-0753">Steroid metabolism</keyword>
<keyword evidence="2 10" id="KW-0444">Lipid biosynthesis</keyword>
<evidence type="ECO:0000256" key="7">
    <source>
        <dbReference type="ARBA" id="ARBA00022842"/>
    </source>
</evidence>
<keyword evidence="3 10" id="KW-0808">Transferase</keyword>
<dbReference type="SUPFAM" id="SSF55060">
    <property type="entry name" value="GHMP Kinase, C-terminal domain"/>
    <property type="match status" value="1"/>
</dbReference>
<dbReference type="PANTHER" id="PTHR43290:SF2">
    <property type="entry name" value="MEVALONATE KINASE"/>
    <property type="match status" value="1"/>
</dbReference>
<organism evidence="13 14">
    <name type="scientific">Megalurothrips usitatus</name>
    <name type="common">bean blossom thrips</name>
    <dbReference type="NCBI Taxonomy" id="439358"/>
    <lineage>
        <taxon>Eukaryota</taxon>
        <taxon>Metazoa</taxon>
        <taxon>Ecdysozoa</taxon>
        <taxon>Arthropoda</taxon>
        <taxon>Hexapoda</taxon>
        <taxon>Insecta</taxon>
        <taxon>Pterygota</taxon>
        <taxon>Neoptera</taxon>
        <taxon>Paraneoptera</taxon>
        <taxon>Thysanoptera</taxon>
        <taxon>Terebrantia</taxon>
        <taxon>Thripoidea</taxon>
        <taxon>Thripidae</taxon>
        <taxon>Megalurothrips</taxon>
    </lineage>
</organism>
<dbReference type="GO" id="GO:0004496">
    <property type="term" value="F:mevalonate kinase activity"/>
    <property type="evidence" value="ECO:0007669"/>
    <property type="project" value="UniProtKB-EC"/>
</dbReference>
<dbReference type="SUPFAM" id="SSF54211">
    <property type="entry name" value="Ribosomal protein S5 domain 2-like"/>
    <property type="match status" value="1"/>
</dbReference>
<dbReference type="InterPro" id="IPR020568">
    <property type="entry name" value="Ribosomal_Su5_D2-typ_SF"/>
</dbReference>
<evidence type="ECO:0000313" key="14">
    <source>
        <dbReference type="Proteomes" id="UP001075354"/>
    </source>
</evidence>
<dbReference type="GO" id="GO:0005829">
    <property type="term" value="C:cytosol"/>
    <property type="evidence" value="ECO:0007669"/>
    <property type="project" value="TreeGrafter"/>
</dbReference>
<keyword evidence="10" id="KW-1207">Sterol metabolism</keyword>
<proteinExistence type="inferred from homology"/>
<evidence type="ECO:0000256" key="3">
    <source>
        <dbReference type="ARBA" id="ARBA00022679"/>
    </source>
</evidence>
<dbReference type="Gene3D" id="3.30.70.890">
    <property type="entry name" value="GHMP kinase, C-terminal domain"/>
    <property type="match status" value="1"/>
</dbReference>
<accession>A0AAV7XGT4</accession>
<comment type="pathway">
    <text evidence="9 10">Isoprenoid biosynthesis; isopentenyl diphosphate biosynthesis via mevalonate pathway; isopentenyl diphosphate from (R)-mevalonate: step 1/3.</text>
</comment>
<name>A0AAV7XGT4_9NEOP</name>
<keyword evidence="10" id="KW-0756">Sterol biosynthesis</keyword>
<reference evidence="13" key="1">
    <citation type="submission" date="2022-12" db="EMBL/GenBank/DDBJ databases">
        <title>Chromosome-level genome assembly of the bean flower thrips Megalurothrips usitatus.</title>
        <authorList>
            <person name="Ma L."/>
            <person name="Liu Q."/>
            <person name="Li H."/>
            <person name="Cai W."/>
        </authorList>
    </citation>
    <scope>NUCLEOTIDE SEQUENCE</scope>
    <source>
        <strain evidence="13">Cailab_2022a</strain>
    </source>
</reference>
<dbReference type="GO" id="GO:0006695">
    <property type="term" value="P:cholesterol biosynthetic process"/>
    <property type="evidence" value="ECO:0007669"/>
    <property type="project" value="TreeGrafter"/>
</dbReference>
<feature type="domain" description="GHMP kinase N-terminal" evidence="11">
    <location>
        <begin position="151"/>
        <end position="234"/>
    </location>
</feature>
<evidence type="ECO:0000256" key="1">
    <source>
        <dbReference type="ARBA" id="ARBA00022490"/>
    </source>
</evidence>
<comment type="similarity">
    <text evidence="10">Belongs to the GHMP kinase family. Mevalonate kinase subfamily.</text>
</comment>
<dbReference type="GO" id="GO:0019287">
    <property type="term" value="P:isopentenyl diphosphate biosynthetic process, mevalonate pathway"/>
    <property type="evidence" value="ECO:0007669"/>
    <property type="project" value="TreeGrafter"/>
</dbReference>
<keyword evidence="6 10" id="KW-0067">ATP-binding</keyword>
<dbReference type="EMBL" id="JAPTSV010000009">
    <property type="protein sequence ID" value="KAJ1523837.1"/>
    <property type="molecule type" value="Genomic_DNA"/>
</dbReference>
<keyword evidence="8 10" id="KW-0443">Lipid metabolism</keyword>
<dbReference type="InterPro" id="IPR006205">
    <property type="entry name" value="Mev_gal_kin"/>
</dbReference>